<feature type="transmembrane region" description="Helical" evidence="1">
    <location>
        <begin position="94"/>
        <end position="117"/>
    </location>
</feature>
<feature type="transmembrane region" description="Helical" evidence="1">
    <location>
        <begin position="12"/>
        <end position="42"/>
    </location>
</feature>
<dbReference type="OrthoDB" id="3577600at2"/>
<sequence length="166" mass="16854">MSLTDTETVVVLVTALAIVAGLAGVVVPGLPALPLCWGGVLFWAIFGGAGPGRWAVLAAATVIALVGTVVKFAWPGRNLQRTGVPTSTLLAGAVLGIVGFFVIPVIGLVIGFVGGVFAAERLRLGDSRLAWPATKHAVAATGLAIMIEFTAGVLIGVVWVFGLLTL</sequence>
<feature type="transmembrane region" description="Helical" evidence="1">
    <location>
        <begin position="138"/>
        <end position="161"/>
    </location>
</feature>
<organism evidence="2 3">
    <name type="scientific">Micromonospora yangpuensis</name>
    <dbReference type="NCBI Taxonomy" id="683228"/>
    <lineage>
        <taxon>Bacteria</taxon>
        <taxon>Bacillati</taxon>
        <taxon>Actinomycetota</taxon>
        <taxon>Actinomycetes</taxon>
        <taxon>Micromonosporales</taxon>
        <taxon>Micromonosporaceae</taxon>
        <taxon>Micromonospora</taxon>
    </lineage>
</organism>
<evidence type="ECO:0000256" key="1">
    <source>
        <dbReference type="SAM" id="Phobius"/>
    </source>
</evidence>
<dbReference type="AlphaFoldDB" id="A0A1C6UCM4"/>
<evidence type="ECO:0000313" key="2">
    <source>
        <dbReference type="EMBL" id="SCL51609.1"/>
    </source>
</evidence>
<dbReference type="RefSeq" id="WP_091435545.1">
    <property type="nucleotide sequence ID" value="NZ_BMMJ01000019.1"/>
</dbReference>
<keyword evidence="1" id="KW-0812">Transmembrane</keyword>
<keyword evidence="3" id="KW-1185">Reference proteome</keyword>
<keyword evidence="1" id="KW-0472">Membrane</keyword>
<protein>
    <recommendedName>
        <fullName evidence="4">DUF456 domain-containing protein</fullName>
    </recommendedName>
</protein>
<gene>
    <name evidence="2" type="ORF">GA0070617_1832</name>
</gene>
<evidence type="ECO:0000313" key="3">
    <source>
        <dbReference type="Proteomes" id="UP000198937"/>
    </source>
</evidence>
<accession>A0A1C6UCM4</accession>
<proteinExistence type="predicted"/>
<evidence type="ECO:0008006" key="4">
    <source>
        <dbReference type="Google" id="ProtNLM"/>
    </source>
</evidence>
<dbReference type="Pfam" id="PF04306">
    <property type="entry name" value="DUF456"/>
    <property type="match status" value="1"/>
</dbReference>
<dbReference type="InterPro" id="IPR007403">
    <property type="entry name" value="DUF456"/>
</dbReference>
<feature type="transmembrane region" description="Helical" evidence="1">
    <location>
        <begin position="54"/>
        <end position="74"/>
    </location>
</feature>
<dbReference type="EMBL" id="FMIA01000002">
    <property type="protein sequence ID" value="SCL51609.1"/>
    <property type="molecule type" value="Genomic_DNA"/>
</dbReference>
<name>A0A1C6UCM4_9ACTN</name>
<reference evidence="2 3" key="1">
    <citation type="submission" date="2016-06" db="EMBL/GenBank/DDBJ databases">
        <authorList>
            <person name="Kjaerup R.B."/>
            <person name="Dalgaard T.S."/>
            <person name="Juul-Madsen H.R."/>
        </authorList>
    </citation>
    <scope>NUCLEOTIDE SEQUENCE [LARGE SCALE GENOMIC DNA]</scope>
    <source>
        <strain evidence="2 3">DSM 45577</strain>
    </source>
</reference>
<dbReference type="Proteomes" id="UP000198937">
    <property type="component" value="Unassembled WGS sequence"/>
</dbReference>
<dbReference type="STRING" id="683228.GA0070617_1832"/>
<keyword evidence="1" id="KW-1133">Transmembrane helix</keyword>